<evidence type="ECO:0000313" key="6">
    <source>
        <dbReference type="Proteomes" id="UP000288716"/>
    </source>
</evidence>
<evidence type="ECO:0000259" key="4">
    <source>
        <dbReference type="Pfam" id="PF08241"/>
    </source>
</evidence>
<organism evidence="5 6">
    <name type="scientific">Leptotrombidium deliense</name>
    <dbReference type="NCBI Taxonomy" id="299467"/>
    <lineage>
        <taxon>Eukaryota</taxon>
        <taxon>Metazoa</taxon>
        <taxon>Ecdysozoa</taxon>
        <taxon>Arthropoda</taxon>
        <taxon>Chelicerata</taxon>
        <taxon>Arachnida</taxon>
        <taxon>Acari</taxon>
        <taxon>Acariformes</taxon>
        <taxon>Trombidiformes</taxon>
        <taxon>Prostigmata</taxon>
        <taxon>Anystina</taxon>
        <taxon>Parasitengona</taxon>
        <taxon>Trombiculoidea</taxon>
        <taxon>Trombiculidae</taxon>
        <taxon>Leptotrombidium</taxon>
    </lineage>
</organism>
<proteinExistence type="inferred from homology"/>
<evidence type="ECO:0000256" key="3">
    <source>
        <dbReference type="ARBA" id="ARBA00022679"/>
    </source>
</evidence>
<dbReference type="OrthoDB" id="506498at2759"/>
<evidence type="ECO:0000256" key="2">
    <source>
        <dbReference type="ARBA" id="ARBA00022603"/>
    </source>
</evidence>
<dbReference type="GO" id="GO:0008757">
    <property type="term" value="F:S-adenosylmethionine-dependent methyltransferase activity"/>
    <property type="evidence" value="ECO:0007669"/>
    <property type="project" value="InterPro"/>
</dbReference>
<dbReference type="STRING" id="299467.A0A443RZK5"/>
<evidence type="ECO:0000313" key="5">
    <source>
        <dbReference type="EMBL" id="RWS20695.1"/>
    </source>
</evidence>
<comment type="caution">
    <text evidence="5">The sequence shown here is derived from an EMBL/GenBank/DDBJ whole genome shotgun (WGS) entry which is preliminary data.</text>
</comment>
<keyword evidence="2 5" id="KW-0489">Methyltransferase</keyword>
<dbReference type="Gene3D" id="3.40.50.150">
    <property type="entry name" value="Vaccinia Virus protein VP39"/>
    <property type="match status" value="1"/>
</dbReference>
<dbReference type="AlphaFoldDB" id="A0A443RZK5"/>
<dbReference type="InterPro" id="IPR013216">
    <property type="entry name" value="Methyltransf_11"/>
</dbReference>
<keyword evidence="3 5" id="KW-0808">Transferase</keyword>
<dbReference type="InterPro" id="IPR029063">
    <property type="entry name" value="SAM-dependent_MTases_sf"/>
</dbReference>
<sequence>MEYLSEKVNRNGSEKWSIAVDVGAGSGQCTKLLQPYFDRVYGFDISEAQVNQAKNNNIYDNVEYKLKLRNRNHTQQVSPSERLPMASKSVDLITACQCLHWFDWESFFEEVHRVLKPDGVLAVIGYPMKNIQLLQTTNTHNEIDPNTLSDIYNGATLQEYFEMSRLKHLDNGYTEINFPFKDITRYQNFMDKQLTANDCLHYVQSWSGFQNCFDRDPYAATSLIENLRNKLELYLKESDLTKTELVLRSHCDLILGRK</sequence>
<feature type="domain" description="Methyltransferase type 11" evidence="4">
    <location>
        <begin position="20"/>
        <end position="122"/>
    </location>
</feature>
<accession>A0A443RZK5</accession>
<dbReference type="VEuPathDB" id="VectorBase:LDEU011346"/>
<protein>
    <submittedName>
        <fullName evidence="5">Putative methyltransferase-like protein</fullName>
    </submittedName>
</protein>
<comment type="similarity">
    <text evidence="1">Belongs to the methyltransferase superfamily.</text>
</comment>
<dbReference type="Proteomes" id="UP000288716">
    <property type="component" value="Unassembled WGS sequence"/>
</dbReference>
<dbReference type="CDD" id="cd02440">
    <property type="entry name" value="AdoMet_MTases"/>
    <property type="match status" value="1"/>
</dbReference>
<keyword evidence="6" id="KW-1185">Reference proteome</keyword>
<dbReference type="InterPro" id="IPR051052">
    <property type="entry name" value="Diverse_substrate_MTase"/>
</dbReference>
<dbReference type="GO" id="GO:0032259">
    <property type="term" value="P:methylation"/>
    <property type="evidence" value="ECO:0007669"/>
    <property type="project" value="UniProtKB-KW"/>
</dbReference>
<evidence type="ECO:0000256" key="1">
    <source>
        <dbReference type="ARBA" id="ARBA00008361"/>
    </source>
</evidence>
<name>A0A443RZK5_9ACAR</name>
<gene>
    <name evidence="5" type="ORF">B4U80_03906</name>
</gene>
<dbReference type="PANTHER" id="PTHR44942">
    <property type="entry name" value="METHYLTRANSF_11 DOMAIN-CONTAINING PROTEIN"/>
    <property type="match status" value="1"/>
</dbReference>
<reference evidence="5 6" key="1">
    <citation type="journal article" date="2018" name="Gigascience">
        <title>Genomes of trombidid mites reveal novel predicted allergens and laterally-transferred genes associated with secondary metabolism.</title>
        <authorList>
            <person name="Dong X."/>
            <person name="Chaisiri K."/>
            <person name="Xia D."/>
            <person name="Armstrong S.D."/>
            <person name="Fang Y."/>
            <person name="Donnelly M.J."/>
            <person name="Kadowaki T."/>
            <person name="McGarry J.W."/>
            <person name="Darby A.C."/>
            <person name="Makepeace B.L."/>
        </authorList>
    </citation>
    <scope>NUCLEOTIDE SEQUENCE [LARGE SCALE GENOMIC DNA]</scope>
    <source>
        <strain evidence="5">UoL-UT</strain>
    </source>
</reference>
<dbReference type="SUPFAM" id="SSF53335">
    <property type="entry name" value="S-adenosyl-L-methionine-dependent methyltransferases"/>
    <property type="match status" value="1"/>
</dbReference>
<dbReference type="PANTHER" id="PTHR44942:SF4">
    <property type="entry name" value="METHYLTRANSFERASE TYPE 11 DOMAIN-CONTAINING PROTEIN"/>
    <property type="match status" value="1"/>
</dbReference>
<dbReference type="EMBL" id="NCKV01016041">
    <property type="protein sequence ID" value="RWS20695.1"/>
    <property type="molecule type" value="Genomic_DNA"/>
</dbReference>
<dbReference type="Pfam" id="PF08241">
    <property type="entry name" value="Methyltransf_11"/>
    <property type="match status" value="1"/>
</dbReference>